<dbReference type="Gene3D" id="3.30.50.10">
    <property type="entry name" value="Erythroid Transcription Factor GATA-1, subunit A"/>
    <property type="match status" value="1"/>
</dbReference>
<keyword evidence="3" id="KW-0812">Transmembrane</keyword>
<dbReference type="GeneID" id="5232151"/>
<dbReference type="InParanoid" id="A5E2R0"/>
<dbReference type="STRING" id="379508.A5E2R0"/>
<gene>
    <name evidence="5" type="ORF">LELG_03897</name>
</gene>
<evidence type="ECO:0000256" key="1">
    <source>
        <dbReference type="PROSITE-ProRule" id="PRU00094"/>
    </source>
</evidence>
<feature type="domain" description="GATA-type" evidence="4">
    <location>
        <begin position="160"/>
        <end position="189"/>
    </location>
</feature>
<dbReference type="InterPro" id="IPR042403">
    <property type="entry name" value="Spt21/Ams2"/>
</dbReference>
<dbReference type="GO" id="GO:0000183">
    <property type="term" value="P:rDNA heterochromatin formation"/>
    <property type="evidence" value="ECO:0007669"/>
    <property type="project" value="TreeGrafter"/>
</dbReference>
<keyword evidence="3" id="KW-0472">Membrane</keyword>
<protein>
    <recommendedName>
        <fullName evidence="4">GATA-type domain-containing protein</fullName>
    </recommendedName>
</protein>
<dbReference type="SUPFAM" id="SSF57716">
    <property type="entry name" value="Glucocorticoid receptor-like (DNA-binding domain)"/>
    <property type="match status" value="1"/>
</dbReference>
<dbReference type="GO" id="GO:0006357">
    <property type="term" value="P:regulation of transcription by RNA polymerase II"/>
    <property type="evidence" value="ECO:0007669"/>
    <property type="project" value="TreeGrafter"/>
</dbReference>
<dbReference type="EMBL" id="CH981528">
    <property type="protein sequence ID" value="EDK45718.1"/>
    <property type="molecule type" value="Genomic_DNA"/>
</dbReference>
<feature type="compositionally biased region" description="Low complexity" evidence="2">
    <location>
        <begin position="412"/>
        <end position="427"/>
    </location>
</feature>
<evidence type="ECO:0000256" key="2">
    <source>
        <dbReference type="SAM" id="MobiDB-lite"/>
    </source>
</evidence>
<reference evidence="5 6" key="1">
    <citation type="journal article" date="2009" name="Nature">
        <title>Evolution of pathogenicity and sexual reproduction in eight Candida genomes.</title>
        <authorList>
            <person name="Butler G."/>
            <person name="Rasmussen M.D."/>
            <person name="Lin M.F."/>
            <person name="Santos M.A."/>
            <person name="Sakthikumar S."/>
            <person name="Munro C.A."/>
            <person name="Rheinbay E."/>
            <person name="Grabherr M."/>
            <person name="Forche A."/>
            <person name="Reedy J.L."/>
            <person name="Agrafioti I."/>
            <person name="Arnaud M.B."/>
            <person name="Bates S."/>
            <person name="Brown A.J."/>
            <person name="Brunke S."/>
            <person name="Costanzo M.C."/>
            <person name="Fitzpatrick D.A."/>
            <person name="de Groot P.W."/>
            <person name="Harris D."/>
            <person name="Hoyer L.L."/>
            <person name="Hube B."/>
            <person name="Klis F.M."/>
            <person name="Kodira C."/>
            <person name="Lennard N."/>
            <person name="Logue M.E."/>
            <person name="Martin R."/>
            <person name="Neiman A.M."/>
            <person name="Nikolaou E."/>
            <person name="Quail M.A."/>
            <person name="Quinn J."/>
            <person name="Santos M.C."/>
            <person name="Schmitzberger F.F."/>
            <person name="Sherlock G."/>
            <person name="Shah P."/>
            <person name="Silverstein K.A."/>
            <person name="Skrzypek M.S."/>
            <person name="Soll D."/>
            <person name="Staggs R."/>
            <person name="Stansfield I."/>
            <person name="Stumpf M.P."/>
            <person name="Sudbery P.E."/>
            <person name="Srikantha T."/>
            <person name="Zeng Q."/>
            <person name="Berman J."/>
            <person name="Berriman M."/>
            <person name="Heitman J."/>
            <person name="Gow N.A."/>
            <person name="Lorenz M.C."/>
            <person name="Birren B.W."/>
            <person name="Kellis M."/>
            <person name="Cuomo C.A."/>
        </authorList>
    </citation>
    <scope>NUCLEOTIDE SEQUENCE [LARGE SCALE GENOMIC DNA]</scope>
    <source>
        <strain evidence="6">ATCC 11503 / BCRC 21390 / CBS 2605 / JCM 1781 / NBRC 1676 / NRRL YB-4239</strain>
    </source>
</reference>
<dbReference type="Proteomes" id="UP000001996">
    <property type="component" value="Unassembled WGS sequence"/>
</dbReference>
<dbReference type="AlphaFoldDB" id="A5E2R0"/>
<proteinExistence type="predicted"/>
<dbReference type="InterPro" id="IPR000679">
    <property type="entry name" value="Znf_GATA"/>
</dbReference>
<feature type="compositionally biased region" description="Polar residues" evidence="2">
    <location>
        <begin position="342"/>
        <end position="354"/>
    </location>
</feature>
<feature type="region of interest" description="Disordered" evidence="2">
    <location>
        <begin position="492"/>
        <end position="536"/>
    </location>
</feature>
<keyword evidence="6" id="KW-1185">Reference proteome</keyword>
<dbReference type="OrthoDB" id="3199820at2759"/>
<keyword evidence="1" id="KW-0863">Zinc-finger</keyword>
<dbReference type="KEGG" id="lel:PVL30_004722"/>
<evidence type="ECO:0000256" key="3">
    <source>
        <dbReference type="SAM" id="Phobius"/>
    </source>
</evidence>
<dbReference type="PANTHER" id="PTHR39147:SF1">
    <property type="entry name" value="PROTEIN SPT21"/>
    <property type="match status" value="1"/>
</dbReference>
<feature type="compositionally biased region" description="Polar residues" evidence="2">
    <location>
        <begin position="382"/>
        <end position="411"/>
    </location>
</feature>
<dbReference type="GO" id="GO:0043565">
    <property type="term" value="F:sequence-specific DNA binding"/>
    <property type="evidence" value="ECO:0007669"/>
    <property type="project" value="InterPro"/>
</dbReference>
<keyword evidence="3" id="KW-1133">Transmembrane helix</keyword>
<accession>A5E2R0</accession>
<dbReference type="VEuPathDB" id="FungiDB:LELG_03897"/>
<dbReference type="PANTHER" id="PTHR39147">
    <property type="entry name" value="PROTEIN SPT21"/>
    <property type="match status" value="1"/>
</dbReference>
<evidence type="ECO:0000313" key="5">
    <source>
        <dbReference type="EMBL" id="EDK45718.1"/>
    </source>
</evidence>
<dbReference type="InterPro" id="IPR013088">
    <property type="entry name" value="Znf_NHR/GATA"/>
</dbReference>
<feature type="transmembrane region" description="Helical" evidence="3">
    <location>
        <begin position="28"/>
        <end position="55"/>
    </location>
</feature>
<name>A5E2R0_LODEL</name>
<sequence>MIQSTKWVKTRKFLDKEEEKVVEEEEKVLVMITTIMIMMMTMTMTMLTLALMLTMTMTTTTTMKMMEIIVLHHQLHPNSPHMISKDVPFELPEDLDSKRTHTIPMSKLPENHGLKCINPCCQTLTSINWKYFETEYKPHFSELIRATEFNKKHYEGMLGPLCNACFLFYKNKGFMRPEHVVRKYNQQQRYNQKLKMRNPKDDLESRPALGVLVNKKTLASSPATFPTPSHTPSVINQAIQNKYHSGTNHNSNTNVNANVNSSTNPTPIGQTPEYHELLNQLNVYGGPSTDIDPLPGATPPVVAAKSNTRIINYEALEARRATKQNTRIINIHNDEDKENCPPLSSHNIAPNGSANPPPTAEDFTDFEAMLQSIHEDTNTTWMNFFSSRSPGDQNSPNSKTPVDQNLSLVSASKSTKPNTNTNTNTSPLRSAPAPCSTLSLANMPSSPYLSAGLHSEEEINDELRQLVNMKHSTVSMVNSSPNLANRTDTSHSLMNWHHSGKGMDPSNKDLASTPGSDIYVDSSADHGVEKQGSTKASEVLLLRESLNNSVQYN</sequence>
<organism evidence="5 6">
    <name type="scientific">Lodderomyces elongisporus (strain ATCC 11503 / CBS 2605 / JCM 1781 / NBRC 1676 / NRRL YB-4239)</name>
    <name type="common">Yeast</name>
    <name type="synonym">Saccharomyces elongisporus</name>
    <dbReference type="NCBI Taxonomy" id="379508"/>
    <lineage>
        <taxon>Eukaryota</taxon>
        <taxon>Fungi</taxon>
        <taxon>Dikarya</taxon>
        <taxon>Ascomycota</taxon>
        <taxon>Saccharomycotina</taxon>
        <taxon>Pichiomycetes</taxon>
        <taxon>Debaryomycetaceae</taxon>
        <taxon>Candida/Lodderomyces clade</taxon>
        <taxon>Lodderomyces</taxon>
    </lineage>
</organism>
<dbReference type="eggNOG" id="ENOG502QUGJ">
    <property type="taxonomic scope" value="Eukaryota"/>
</dbReference>
<evidence type="ECO:0000313" key="6">
    <source>
        <dbReference type="Proteomes" id="UP000001996"/>
    </source>
</evidence>
<keyword evidence="1" id="KW-0479">Metal-binding</keyword>
<dbReference type="PROSITE" id="PS50114">
    <property type="entry name" value="GATA_ZN_FINGER_2"/>
    <property type="match status" value="1"/>
</dbReference>
<dbReference type="HOGENOM" id="CLU_492633_0_0_1"/>
<dbReference type="GO" id="GO:0008270">
    <property type="term" value="F:zinc ion binding"/>
    <property type="evidence" value="ECO:0007669"/>
    <property type="project" value="UniProtKB-KW"/>
</dbReference>
<keyword evidence="1" id="KW-0862">Zinc</keyword>
<feature type="region of interest" description="Disordered" evidence="2">
    <location>
        <begin position="382"/>
        <end position="433"/>
    </location>
</feature>
<evidence type="ECO:0000259" key="4">
    <source>
        <dbReference type="PROSITE" id="PS50114"/>
    </source>
</evidence>
<dbReference type="GO" id="GO:0030466">
    <property type="term" value="P:silent mating-type cassette heterochromatin formation"/>
    <property type="evidence" value="ECO:0007669"/>
    <property type="project" value="TreeGrafter"/>
</dbReference>
<feature type="region of interest" description="Disordered" evidence="2">
    <location>
        <begin position="334"/>
        <end position="362"/>
    </location>
</feature>